<sequence length="604" mass="67827">MAQEGFNELLHRLREAHERELEVWQDKYQDLTNKKGCDTKRMEELFNKNQHLREQQRLLTEIIKQLENRLRAGLCDRCTVSQELSKRRQQEYETSQILSLQHISTLAGEINTMKKENQRLQEEVRRLRRALEGQSGHSSSKDATQGVRKSEIRSPSAMPHVTTGTRSLSQPQEGATGGVAIVKTETDSFRAGETLPEVRRVRDWNGPQIYKSPKHLSMSPPVQRTLRPEHITTRGTIRQKRAHSEESHLPPSLSRLLVLKNNHVPPSFNSLSTSSSLPGDDKPSRPLVHAPVPYRPLPINSARLSIPWPLPEHSDWVTLTTSVGDDPALHPNHNSNLAHFSNLQTKEQQSASNSLSRKHNPGLDWSRFSHSPQESLTRNLPVKPFPRPDAQVQDQNRLSEPTLQKDVVVHQDKVFGEGLRETDTPLDLSDTGKSKSKSPQDYKPSLTMQDIQEVIPSRATRTNSTQHVSQQAHPHTASSASSSSPPAPRFSSCSTPPSNQHKQSLSNCNQKVEGKSETEEDDGQAHQRTTMESVDRKVPHLTISMRPVVLLEALNTGLHKQLSSNGKSAKSIASRSSSEEQDVDCGSESSQSNKRKRNKMDTET</sequence>
<keyword evidence="2" id="KW-1185">Reference proteome</keyword>
<name>A0ACC2HL80_DALPE</name>
<dbReference type="Proteomes" id="UP001157502">
    <property type="component" value="Chromosome 1"/>
</dbReference>
<accession>A0ACC2HL80</accession>
<organism evidence="1 2">
    <name type="scientific">Dallia pectoralis</name>
    <name type="common">Alaska blackfish</name>
    <dbReference type="NCBI Taxonomy" id="75939"/>
    <lineage>
        <taxon>Eukaryota</taxon>
        <taxon>Metazoa</taxon>
        <taxon>Chordata</taxon>
        <taxon>Craniata</taxon>
        <taxon>Vertebrata</taxon>
        <taxon>Euteleostomi</taxon>
        <taxon>Actinopterygii</taxon>
        <taxon>Neopterygii</taxon>
        <taxon>Teleostei</taxon>
        <taxon>Protacanthopterygii</taxon>
        <taxon>Esociformes</taxon>
        <taxon>Umbridae</taxon>
        <taxon>Dallia</taxon>
    </lineage>
</organism>
<dbReference type="EMBL" id="CM055728">
    <property type="protein sequence ID" value="KAJ8016500.1"/>
    <property type="molecule type" value="Genomic_DNA"/>
</dbReference>
<evidence type="ECO:0000313" key="1">
    <source>
        <dbReference type="EMBL" id="KAJ8016500.1"/>
    </source>
</evidence>
<reference evidence="1" key="1">
    <citation type="submission" date="2021-05" db="EMBL/GenBank/DDBJ databases">
        <authorList>
            <person name="Pan Q."/>
            <person name="Jouanno E."/>
            <person name="Zahm M."/>
            <person name="Klopp C."/>
            <person name="Cabau C."/>
            <person name="Louis A."/>
            <person name="Berthelot C."/>
            <person name="Parey E."/>
            <person name="Roest Crollius H."/>
            <person name="Montfort J."/>
            <person name="Robinson-Rechavi M."/>
            <person name="Bouchez O."/>
            <person name="Lampietro C."/>
            <person name="Lopez Roques C."/>
            <person name="Donnadieu C."/>
            <person name="Postlethwait J."/>
            <person name="Bobe J."/>
            <person name="Dillon D."/>
            <person name="Chandos A."/>
            <person name="von Hippel F."/>
            <person name="Guiguen Y."/>
        </authorList>
    </citation>
    <scope>NUCLEOTIDE SEQUENCE</scope>
    <source>
        <strain evidence="1">YG-Jan2019</strain>
    </source>
</reference>
<protein>
    <submittedName>
        <fullName evidence="1">Uncharacterized protein</fullName>
    </submittedName>
</protein>
<comment type="caution">
    <text evidence="1">The sequence shown here is derived from an EMBL/GenBank/DDBJ whole genome shotgun (WGS) entry which is preliminary data.</text>
</comment>
<evidence type="ECO:0000313" key="2">
    <source>
        <dbReference type="Proteomes" id="UP001157502"/>
    </source>
</evidence>
<gene>
    <name evidence="1" type="ORF">DPEC_G00007880</name>
</gene>
<proteinExistence type="predicted"/>